<dbReference type="SUPFAM" id="SSF47413">
    <property type="entry name" value="lambda repressor-like DNA-binding domains"/>
    <property type="match status" value="1"/>
</dbReference>
<dbReference type="RefSeq" id="WP_074755827.1">
    <property type="nucleotide sequence ID" value="NZ_FOGJ01000010.1"/>
</dbReference>
<dbReference type="InterPro" id="IPR010982">
    <property type="entry name" value="Lambda_DNA-bd_dom_sf"/>
</dbReference>
<name>A0A1H9RNG4_BUTFI</name>
<dbReference type="Proteomes" id="UP000182584">
    <property type="component" value="Unassembled WGS sequence"/>
</dbReference>
<dbReference type="PROSITE" id="PS50943">
    <property type="entry name" value="HTH_CROC1"/>
    <property type="match status" value="1"/>
</dbReference>
<dbReference type="Gene3D" id="1.25.40.10">
    <property type="entry name" value="Tetratricopeptide repeat domain"/>
    <property type="match status" value="1"/>
</dbReference>
<evidence type="ECO:0000259" key="1">
    <source>
        <dbReference type="PROSITE" id="PS50943"/>
    </source>
</evidence>
<dbReference type="eggNOG" id="COG1396">
    <property type="taxonomic scope" value="Bacteria"/>
</dbReference>
<organism evidence="2 3">
    <name type="scientific">Butyrivibrio fibrisolvens</name>
    <dbReference type="NCBI Taxonomy" id="831"/>
    <lineage>
        <taxon>Bacteria</taxon>
        <taxon>Bacillati</taxon>
        <taxon>Bacillota</taxon>
        <taxon>Clostridia</taxon>
        <taxon>Lachnospirales</taxon>
        <taxon>Lachnospiraceae</taxon>
        <taxon>Butyrivibrio</taxon>
    </lineage>
</organism>
<protein>
    <submittedName>
        <fullName evidence="2">Transcriptional activator, Rgg/GadR/MutR family, C-terminal domain-containing protein</fullName>
    </submittedName>
</protein>
<dbReference type="PANTHER" id="PTHR37038:SF12">
    <property type="entry name" value="TRANSCRIPTIONAL REGULATOR"/>
    <property type="match status" value="1"/>
</dbReference>
<dbReference type="CDD" id="cd00093">
    <property type="entry name" value="HTH_XRE"/>
    <property type="match status" value="1"/>
</dbReference>
<proteinExistence type="predicted"/>
<dbReference type="PANTHER" id="PTHR37038">
    <property type="entry name" value="TRANSCRIPTIONAL REGULATOR-RELATED"/>
    <property type="match status" value="1"/>
</dbReference>
<evidence type="ECO:0000313" key="2">
    <source>
        <dbReference type="EMBL" id="SER74244.1"/>
    </source>
</evidence>
<dbReference type="OrthoDB" id="34624at2"/>
<dbReference type="InterPro" id="IPR053163">
    <property type="entry name" value="HTH-type_regulator_Rgg"/>
</dbReference>
<dbReference type="Pfam" id="PF21259">
    <property type="entry name" value="Rgg_C"/>
    <property type="match status" value="1"/>
</dbReference>
<dbReference type="EMBL" id="FOGJ01000010">
    <property type="protein sequence ID" value="SER74244.1"/>
    <property type="molecule type" value="Genomic_DNA"/>
</dbReference>
<dbReference type="InterPro" id="IPR011990">
    <property type="entry name" value="TPR-like_helical_dom_sf"/>
</dbReference>
<gene>
    <name evidence="2" type="ORF">SAMN04487884_11046</name>
</gene>
<dbReference type="InterPro" id="IPR010057">
    <property type="entry name" value="Transcription_activator_Rgg_C"/>
</dbReference>
<dbReference type="AlphaFoldDB" id="A0A1H9RNG4"/>
<sequence>MKSLLEIGRTFRELRINNHISLKQASDENVSMSQLSRFERGQADLSISKFISALKNIQTEPGEFFSALNDHQKSETIEFMSKLSKLEYERDIEGFRSLYIEQKEKYCSNPSVYQYHLNMILAQSFICKCDRSIPFPKEYEREITDYLFVTDEWNIYELILIGNIYMFIDIPLLHKMGTEVLNKVTKTGANKNLATIVLLNIFETCVYRNSKDAATYYKDNIPALISDETKLYERNLYHFLLGMYTYKWEDKTRGKEIMEEAIKIYDYLGCINLAKNYRQDMTDYIIT</sequence>
<accession>A0A1H9RNG4</accession>
<feature type="domain" description="HTH cro/C1-type" evidence="1">
    <location>
        <begin position="11"/>
        <end position="64"/>
    </location>
</feature>
<dbReference type="NCBIfam" id="TIGR01716">
    <property type="entry name" value="RGG_Cterm"/>
    <property type="match status" value="1"/>
</dbReference>
<dbReference type="GO" id="GO:0003677">
    <property type="term" value="F:DNA binding"/>
    <property type="evidence" value="ECO:0007669"/>
    <property type="project" value="InterPro"/>
</dbReference>
<dbReference type="InterPro" id="IPR001387">
    <property type="entry name" value="Cro/C1-type_HTH"/>
</dbReference>
<evidence type="ECO:0000313" key="3">
    <source>
        <dbReference type="Proteomes" id="UP000182584"/>
    </source>
</evidence>
<reference evidence="2 3" key="1">
    <citation type="submission" date="2016-10" db="EMBL/GenBank/DDBJ databases">
        <authorList>
            <person name="de Groot N.N."/>
        </authorList>
    </citation>
    <scope>NUCLEOTIDE SEQUENCE [LARGE SCALE GENOMIC DNA]</scope>
    <source>
        <strain evidence="2 3">AR40</strain>
    </source>
</reference>